<keyword evidence="1" id="KW-0732">Signal</keyword>
<accession>A0A225E354</accession>
<dbReference type="Proteomes" id="UP000214646">
    <property type="component" value="Unassembled WGS sequence"/>
</dbReference>
<evidence type="ECO:0000259" key="2">
    <source>
        <dbReference type="Pfam" id="PF06439"/>
    </source>
</evidence>
<dbReference type="Gene3D" id="2.60.120.560">
    <property type="entry name" value="Exo-inulinase, domain 1"/>
    <property type="match status" value="1"/>
</dbReference>
<keyword evidence="3" id="KW-0378">Hydrolase</keyword>
<evidence type="ECO:0000256" key="1">
    <source>
        <dbReference type="SAM" id="SignalP"/>
    </source>
</evidence>
<gene>
    <name evidence="3" type="ORF">FRUB_03518</name>
</gene>
<evidence type="ECO:0000313" key="4">
    <source>
        <dbReference type="Proteomes" id="UP000214646"/>
    </source>
</evidence>
<dbReference type="InterPro" id="IPR010496">
    <property type="entry name" value="AL/BT2_dom"/>
</dbReference>
<feature type="signal peptide" evidence="1">
    <location>
        <begin position="1"/>
        <end position="24"/>
    </location>
</feature>
<organism evidence="3 4">
    <name type="scientific">Fimbriiglobus ruber</name>
    <dbReference type="NCBI Taxonomy" id="1908690"/>
    <lineage>
        <taxon>Bacteria</taxon>
        <taxon>Pseudomonadati</taxon>
        <taxon>Planctomycetota</taxon>
        <taxon>Planctomycetia</taxon>
        <taxon>Gemmatales</taxon>
        <taxon>Gemmataceae</taxon>
        <taxon>Fimbriiglobus</taxon>
    </lineage>
</organism>
<keyword evidence="4" id="KW-1185">Reference proteome</keyword>
<feature type="domain" description="3-keto-alpha-glucoside-1,2-lyase/3-keto-2-hydroxy-glucal hydratase" evidence="2">
    <location>
        <begin position="34"/>
        <end position="215"/>
    </location>
</feature>
<reference evidence="4" key="1">
    <citation type="submission" date="2017-06" db="EMBL/GenBank/DDBJ databases">
        <title>Genome analysis of Fimbriiglobus ruber SP5, the first member of the order Planctomycetales with confirmed chitinolytic capability.</title>
        <authorList>
            <person name="Ravin N.V."/>
            <person name="Rakitin A.L."/>
            <person name="Ivanova A.A."/>
            <person name="Beletsky A.V."/>
            <person name="Kulichevskaya I.S."/>
            <person name="Mardanov A.V."/>
            <person name="Dedysh S.N."/>
        </authorList>
    </citation>
    <scope>NUCLEOTIDE SEQUENCE [LARGE SCALE GENOMIC DNA]</scope>
    <source>
        <strain evidence="4">SP5</strain>
    </source>
</reference>
<dbReference type="GO" id="GO:0016787">
    <property type="term" value="F:hydrolase activity"/>
    <property type="evidence" value="ECO:0007669"/>
    <property type="project" value="UniProtKB-KW"/>
</dbReference>
<sequence length="219" mass="24073">MTKRLSCLSFAALAVVVAVSAVRADEPKKTGDQVNLLDGDLTKHWFTKGNWSLDKDGVATLTPRPGESGWTRWGSYLWSKKTYEDFEIEFEYTVQKNGNSGFYFRVGDVNDPVAKGIEVQIYDSGSKPADAKLTDHDSGGIIPGVPPTKNAAKPAGEWNKFHITSKNDQLTVVLNGVTVNELNLADSKVKDRPKVGNIGFQDHGLPLSLRNIKIRELAK</sequence>
<dbReference type="OrthoDB" id="53343at2"/>
<comment type="caution">
    <text evidence="3">The sequence shown here is derived from an EMBL/GenBank/DDBJ whole genome shotgun (WGS) entry which is preliminary data.</text>
</comment>
<name>A0A225E354_9BACT</name>
<dbReference type="Pfam" id="PF06439">
    <property type="entry name" value="3keto-disac_hyd"/>
    <property type="match status" value="1"/>
</dbReference>
<protein>
    <submittedName>
        <fullName evidence="3">Putative secreted glycosyl hydrolase</fullName>
    </submittedName>
</protein>
<dbReference type="RefSeq" id="WP_161967428.1">
    <property type="nucleotide sequence ID" value="NZ_NIDE01000004.1"/>
</dbReference>
<dbReference type="AlphaFoldDB" id="A0A225E354"/>
<dbReference type="EMBL" id="NIDE01000004">
    <property type="protein sequence ID" value="OWK43919.1"/>
    <property type="molecule type" value="Genomic_DNA"/>
</dbReference>
<proteinExistence type="predicted"/>
<feature type="chain" id="PRO_5013257075" evidence="1">
    <location>
        <begin position="25"/>
        <end position="219"/>
    </location>
</feature>
<evidence type="ECO:0000313" key="3">
    <source>
        <dbReference type="EMBL" id="OWK43919.1"/>
    </source>
</evidence>